<evidence type="ECO:0000313" key="3">
    <source>
        <dbReference type="Proteomes" id="UP000321412"/>
    </source>
</evidence>
<reference evidence="2 3" key="1">
    <citation type="submission" date="2019-08" db="EMBL/GenBank/DDBJ databases">
        <title>Bradymonadales sp. TMQ4.</title>
        <authorList>
            <person name="Liang Q."/>
        </authorList>
    </citation>
    <scope>NUCLEOTIDE SEQUENCE [LARGE SCALE GENOMIC DNA]</scope>
    <source>
        <strain evidence="2 3">TMQ4</strain>
    </source>
</reference>
<dbReference type="RefSeq" id="WP_146980631.1">
    <property type="nucleotide sequence ID" value="NZ_VOSM01000003.1"/>
</dbReference>
<dbReference type="GO" id="GO:0016787">
    <property type="term" value="F:hydrolase activity"/>
    <property type="evidence" value="ECO:0007669"/>
    <property type="project" value="UniProtKB-KW"/>
</dbReference>
<comment type="caution">
    <text evidence="2">The sequence shown here is derived from an EMBL/GenBank/DDBJ whole genome shotgun (WGS) entry which is preliminary data.</text>
</comment>
<dbReference type="InterPro" id="IPR029058">
    <property type="entry name" value="AB_hydrolase_fold"/>
</dbReference>
<evidence type="ECO:0000259" key="1">
    <source>
        <dbReference type="Pfam" id="PF12697"/>
    </source>
</evidence>
<dbReference type="PANTHER" id="PTHR46438">
    <property type="entry name" value="ALPHA/BETA-HYDROLASES SUPERFAMILY PROTEIN"/>
    <property type="match status" value="1"/>
</dbReference>
<accession>A0A5C6X6J5</accession>
<gene>
    <name evidence="2" type="ORF">FRC98_07205</name>
</gene>
<dbReference type="AlphaFoldDB" id="A0A5C6X6J5"/>
<dbReference type="SUPFAM" id="SSF53474">
    <property type="entry name" value="alpha/beta-Hydrolases"/>
    <property type="match status" value="1"/>
</dbReference>
<dbReference type="PANTHER" id="PTHR46438:SF11">
    <property type="entry name" value="LIPASE-RELATED"/>
    <property type="match status" value="1"/>
</dbReference>
<proteinExistence type="predicted"/>
<dbReference type="Gene3D" id="3.40.50.1820">
    <property type="entry name" value="alpha/beta hydrolase"/>
    <property type="match status" value="1"/>
</dbReference>
<keyword evidence="3" id="KW-1185">Reference proteome</keyword>
<evidence type="ECO:0000313" key="2">
    <source>
        <dbReference type="EMBL" id="TXD37474.1"/>
    </source>
</evidence>
<dbReference type="InterPro" id="IPR000073">
    <property type="entry name" value="AB_hydrolase_1"/>
</dbReference>
<keyword evidence="2" id="KW-0378">Hydrolase</keyword>
<dbReference type="OrthoDB" id="5495375at2"/>
<dbReference type="EMBL" id="VOSM01000003">
    <property type="protein sequence ID" value="TXD37474.1"/>
    <property type="molecule type" value="Genomic_DNA"/>
</dbReference>
<dbReference type="Proteomes" id="UP000321412">
    <property type="component" value="Unassembled WGS sequence"/>
</dbReference>
<organism evidence="2 3">
    <name type="scientific">Lujinxingia vulgaris</name>
    <dbReference type="NCBI Taxonomy" id="2600176"/>
    <lineage>
        <taxon>Bacteria</taxon>
        <taxon>Deltaproteobacteria</taxon>
        <taxon>Bradymonadales</taxon>
        <taxon>Lujinxingiaceae</taxon>
        <taxon>Lujinxingia</taxon>
    </lineage>
</organism>
<dbReference type="Pfam" id="PF12697">
    <property type="entry name" value="Abhydrolase_6"/>
    <property type="match status" value="1"/>
</dbReference>
<protein>
    <submittedName>
        <fullName evidence="2">Alpha/beta hydrolase</fullName>
    </submittedName>
</protein>
<dbReference type="PRINTS" id="PR00111">
    <property type="entry name" value="ABHYDROLASE"/>
</dbReference>
<name>A0A5C6X6J5_9DELT</name>
<sequence>MGSLFKSEEAKARLSGWHTRFREHISAATEARSVETSFGKTHLLVGGAEDAPALVLLHGALASSAHALRELEGLLEHYRVYAVDIIGQSVMSADVRLPVDDSSYGRWLAEVFDRLGLERALVVGVSWGGFVAIRLAAYSPERVEKLALLVPAGMVKSPISSSWKMGWPMTKFMLAPSEKRLRGFWKKLLTTMDEEWVGYLGEAFTGFNLNMKVPALARAEELQRLEAPVFVLGADEDLSFPGEAVVARAAEIFPNLQKTRVVEGCRHCPPTTEAFRTSLASELREFFEGSAA</sequence>
<feature type="domain" description="AB hydrolase-1" evidence="1">
    <location>
        <begin position="54"/>
        <end position="270"/>
    </location>
</feature>